<dbReference type="Proteomes" id="UP001321861">
    <property type="component" value="Chromosome"/>
</dbReference>
<dbReference type="RefSeq" id="WP_317635405.1">
    <property type="nucleotide sequence ID" value="NZ_AP026802.1"/>
</dbReference>
<protein>
    <recommendedName>
        <fullName evidence="2">Mub B2-like domain-containing protein</fullName>
    </recommendedName>
</protein>
<dbReference type="PANTHER" id="PTHR13318">
    <property type="entry name" value="PARTNER OF PAIRED, ISOFORM B-RELATED"/>
    <property type="match status" value="1"/>
</dbReference>
<dbReference type="GO" id="GO:0031146">
    <property type="term" value="P:SCF-dependent proteasomal ubiquitin-dependent protein catabolic process"/>
    <property type="evidence" value="ECO:0007669"/>
    <property type="project" value="TreeGrafter"/>
</dbReference>
<gene>
    <name evidence="3" type="ORF">XA3_20600</name>
</gene>
<dbReference type="Pfam" id="PF03382">
    <property type="entry name" value="DUF285"/>
    <property type="match status" value="2"/>
</dbReference>
<dbReference type="InterPro" id="IPR005046">
    <property type="entry name" value="DUF285"/>
</dbReference>
<keyword evidence="1" id="KW-0732">Signal</keyword>
<dbReference type="Gene3D" id="3.80.10.10">
    <property type="entry name" value="Ribonuclease Inhibitor"/>
    <property type="match status" value="2"/>
</dbReference>
<dbReference type="InterPro" id="IPR032675">
    <property type="entry name" value="LRR_dom_sf"/>
</dbReference>
<dbReference type="Gene3D" id="2.60.40.4300">
    <property type="match status" value="1"/>
</dbReference>
<evidence type="ECO:0000313" key="3">
    <source>
        <dbReference type="EMBL" id="BDR59619.1"/>
    </source>
</evidence>
<dbReference type="InterPro" id="IPR011889">
    <property type="entry name" value="Liste_lipo_26"/>
</dbReference>
<evidence type="ECO:0000313" key="4">
    <source>
        <dbReference type="Proteomes" id="UP001321861"/>
    </source>
</evidence>
<dbReference type="InterPro" id="IPR041495">
    <property type="entry name" value="Mub_B2"/>
</dbReference>
<dbReference type="NCBIfam" id="TIGR02167">
    <property type="entry name" value="Liste_lipo_26"/>
    <property type="match status" value="10"/>
</dbReference>
<dbReference type="KEGG" id="xap:XA3_20600"/>
<feature type="chain" id="PRO_5043369939" description="Mub B2-like domain-containing protein" evidence="1">
    <location>
        <begin position="28"/>
        <end position="652"/>
    </location>
</feature>
<dbReference type="Pfam" id="PF17966">
    <property type="entry name" value="Muc_B2"/>
    <property type="match status" value="1"/>
</dbReference>
<proteinExistence type="predicted"/>
<dbReference type="SUPFAM" id="SSF52058">
    <property type="entry name" value="L domain-like"/>
    <property type="match status" value="1"/>
</dbReference>
<dbReference type="AlphaFoldDB" id="A0AAU9D6X8"/>
<keyword evidence="4" id="KW-1185">Reference proteome</keyword>
<reference evidence="3 4" key="1">
    <citation type="journal article" date="2023" name="Microbiol. Spectr.">
        <title>Symbiosis of Carpenter Bees with Uncharacterized Lactic Acid Bacteria Showing NAD Auxotrophy.</title>
        <authorList>
            <person name="Kawasaki S."/>
            <person name="Ozawa K."/>
            <person name="Mori T."/>
            <person name="Yamamoto A."/>
            <person name="Ito M."/>
            <person name="Ohkuma M."/>
            <person name="Sakamoto M."/>
            <person name="Matsutani M."/>
        </authorList>
    </citation>
    <scope>NUCLEOTIDE SEQUENCE [LARGE SCALE GENOMIC DNA]</scope>
    <source>
        <strain evidence="3 4">XA3</strain>
    </source>
</reference>
<dbReference type="EMBL" id="AP026802">
    <property type="protein sequence ID" value="BDR59619.1"/>
    <property type="molecule type" value="Genomic_DNA"/>
</dbReference>
<organism evidence="3 4">
    <name type="scientific">Xylocopilactobacillus apicola</name>
    <dbReference type="NCBI Taxonomy" id="2932184"/>
    <lineage>
        <taxon>Bacteria</taxon>
        <taxon>Bacillati</taxon>
        <taxon>Bacillota</taxon>
        <taxon>Bacilli</taxon>
        <taxon>Lactobacillales</taxon>
        <taxon>Lactobacillaceae</taxon>
        <taxon>Xylocopilactobacillus</taxon>
    </lineage>
</organism>
<feature type="domain" description="Mub B2-like" evidence="2">
    <location>
        <begin position="498"/>
        <end position="583"/>
    </location>
</feature>
<evidence type="ECO:0000256" key="1">
    <source>
        <dbReference type="SAM" id="SignalP"/>
    </source>
</evidence>
<name>A0AAU9D6X8_9LACO</name>
<sequence length="652" mass="71637">MSLKNTFGIGLLGLTCPLVLMSQQVKADNVAPATEAISSEAKPQDLNRISIGNFKVTTLKSGTWGTSNWEYVQDGNDYVLKIHAGTLPEGSIKDIDSSIYMAGLSRIEFDTDVVAAENSSNLFSGLSGLREIVGLDNLDTTNVDNMSGMFNGCYSLTDMDLSDFNTTNVTDMSKMFYGCGSLVDIDVSNFDTSNVTSMVSMFENCGNASIIDVSNFNTSKVRDMYGMFSGCASLSSIDVTGFNTARVRGMSKMFYRCALLSSIDVSSFNTAKVSSMYAMFSGCSTLENLSLKNFKTSRVTELSEMFSGCVYLSDLDLSSFNTINVTSMNGMFSRCSSLTKLNLSNFNTVNVINMNQMFYGCNSLSSLDLSSFKTFKVRDMDYMFSSCTSLTSLDLRNFDTSNAVKKGTFSGTWKLNHLVLGPRTDLGYPGSLPTPPKGTKIPGTNKVVTSQNWVATSGYSQGSKYSSVQLANLTGRDQVTTYDWDTEIDNSEITNNIEYKTITRTINLHQPDYTVKADKQAVKIQRIVTNNADGTTTYGPWSTSQWDQYNVPVLPGYEATQTSIPAQAIDESTSDIAVDIYYDVVQRFVAVQYFNGDQMIEEQKYMGFIDDVIIPRYHAPRGYDIIGTPPATITIDGTNNQVIKVNVKPHAE</sequence>
<evidence type="ECO:0000259" key="2">
    <source>
        <dbReference type="Pfam" id="PF17966"/>
    </source>
</evidence>
<dbReference type="GO" id="GO:0019005">
    <property type="term" value="C:SCF ubiquitin ligase complex"/>
    <property type="evidence" value="ECO:0007669"/>
    <property type="project" value="TreeGrafter"/>
</dbReference>
<accession>A0AAU9D6X8</accession>
<feature type="signal peptide" evidence="1">
    <location>
        <begin position="1"/>
        <end position="27"/>
    </location>
</feature>